<feature type="domain" description="Erythromycin biosynthesis protein CIII-like C-terminal" evidence="3">
    <location>
        <begin position="344"/>
        <end position="433"/>
    </location>
</feature>
<evidence type="ECO:0000313" key="5">
    <source>
        <dbReference type="EMBL" id="VFT94741.1"/>
    </source>
</evidence>
<protein>
    <submittedName>
        <fullName evidence="5">Aste57867_18002 protein</fullName>
    </submittedName>
</protein>
<dbReference type="OrthoDB" id="5835829at2759"/>
<dbReference type="GO" id="GO:0005975">
    <property type="term" value="P:carbohydrate metabolic process"/>
    <property type="evidence" value="ECO:0007669"/>
    <property type="project" value="InterPro"/>
</dbReference>
<reference evidence="5 6" key="1">
    <citation type="submission" date="2019-03" db="EMBL/GenBank/DDBJ databases">
        <authorList>
            <person name="Gaulin E."/>
            <person name="Dumas B."/>
        </authorList>
    </citation>
    <scope>NUCLEOTIDE SEQUENCE [LARGE SCALE GENOMIC DNA]</scope>
    <source>
        <strain evidence="5">CBS 568.67</strain>
    </source>
</reference>
<dbReference type="Pfam" id="PF03033">
    <property type="entry name" value="Glyco_transf_28"/>
    <property type="match status" value="1"/>
</dbReference>
<dbReference type="EMBL" id="VJMH01006370">
    <property type="protein sequence ID" value="KAF0690600.1"/>
    <property type="molecule type" value="Genomic_DNA"/>
</dbReference>
<dbReference type="SUPFAM" id="SSF53756">
    <property type="entry name" value="UDP-Glycosyltransferase/glycogen phosphorylase"/>
    <property type="match status" value="1"/>
</dbReference>
<dbReference type="InterPro" id="IPR050426">
    <property type="entry name" value="Glycosyltransferase_28"/>
</dbReference>
<organism evidence="5 6">
    <name type="scientific">Aphanomyces stellatus</name>
    <dbReference type="NCBI Taxonomy" id="120398"/>
    <lineage>
        <taxon>Eukaryota</taxon>
        <taxon>Sar</taxon>
        <taxon>Stramenopiles</taxon>
        <taxon>Oomycota</taxon>
        <taxon>Saprolegniomycetes</taxon>
        <taxon>Saprolegniales</taxon>
        <taxon>Verrucalvaceae</taxon>
        <taxon>Aphanomyces</taxon>
    </lineage>
</organism>
<dbReference type="AlphaFoldDB" id="A0A485L9K6"/>
<evidence type="ECO:0000313" key="6">
    <source>
        <dbReference type="Proteomes" id="UP000332933"/>
    </source>
</evidence>
<dbReference type="PANTHER" id="PTHR48050:SF13">
    <property type="entry name" value="STEROL 3-BETA-GLUCOSYLTRANSFERASE UGT80A2"/>
    <property type="match status" value="1"/>
</dbReference>
<reference evidence="4" key="2">
    <citation type="submission" date="2019-06" db="EMBL/GenBank/DDBJ databases">
        <title>Genomics analysis of Aphanomyces spp. identifies a new class of oomycete effector associated with host adaptation.</title>
        <authorList>
            <person name="Gaulin E."/>
        </authorList>
    </citation>
    <scope>NUCLEOTIDE SEQUENCE</scope>
    <source>
        <strain evidence="4">CBS 578.67</strain>
    </source>
</reference>
<sequence>MTSPSLDQSTPRRRIVIASTGTRGDVQPFCVLGQALARFGHDVVIATEKRMEAFVTLEYGLGFRCLLDNIGETVYDPALCDVFRSGNILSMMRAVNAWKACHWDDKAVLAAYEMALCDADIVVTTMTTAYESYCVAEKTGAIWVPVFLGLVTLPTGDFSFFTMSGLPTFGLRAIKKWTHALVWRQVWQEKAATINPWRQTTLQLPPIQGSNGLVQLIEENAAITFYQACSLLLFGAKGTFPSDYVPGKVVYTGFLFPDPTPTSSDALKAFLKQDDDIPVIYVGFGSMPTMTPSALLHLLVHVCRTAKCRCVFVTGWSSVDTHECQALIQANTDVLCVESQVCHAWLFPQMRCIVHHAGVGTTAAAMRSGVPQVPCPVIFDQFANAAEIVALGVAPCVIPNSKLSATAVSHAVEKVLRNHDNIRAKAASVAETVQQESHEAVNRLCRAILSTPPTFAAAERA</sequence>
<evidence type="ECO:0000259" key="3">
    <source>
        <dbReference type="Pfam" id="PF06722"/>
    </source>
</evidence>
<feature type="domain" description="Glycosyltransferase family 28 N-terminal" evidence="2">
    <location>
        <begin position="15"/>
        <end position="69"/>
    </location>
</feature>
<evidence type="ECO:0000256" key="1">
    <source>
        <dbReference type="ARBA" id="ARBA00022679"/>
    </source>
</evidence>
<keyword evidence="1" id="KW-0808">Transferase</keyword>
<dbReference type="GO" id="GO:0016906">
    <property type="term" value="F:sterol 3-beta-glucosyltransferase activity"/>
    <property type="evidence" value="ECO:0007669"/>
    <property type="project" value="UniProtKB-ARBA"/>
</dbReference>
<dbReference type="InterPro" id="IPR002213">
    <property type="entry name" value="UDP_glucos_trans"/>
</dbReference>
<dbReference type="CDD" id="cd03784">
    <property type="entry name" value="GT1_Gtf-like"/>
    <property type="match status" value="1"/>
</dbReference>
<dbReference type="InterPro" id="IPR010610">
    <property type="entry name" value="EryCIII-like_C"/>
</dbReference>
<accession>A0A485L9K6</accession>
<gene>
    <name evidence="5" type="primary">Aste57867_18002</name>
    <name evidence="4" type="ORF">As57867_017940</name>
    <name evidence="5" type="ORF">ASTE57867_18002</name>
</gene>
<dbReference type="Proteomes" id="UP000332933">
    <property type="component" value="Unassembled WGS sequence"/>
</dbReference>
<name>A0A485L9K6_9STRA</name>
<evidence type="ECO:0000313" key="4">
    <source>
        <dbReference type="EMBL" id="KAF0690600.1"/>
    </source>
</evidence>
<evidence type="ECO:0000259" key="2">
    <source>
        <dbReference type="Pfam" id="PF03033"/>
    </source>
</evidence>
<dbReference type="FunFam" id="3.40.50.2000:FF:000009">
    <property type="entry name" value="Sterol 3-beta-glucosyltransferase UGT80A2"/>
    <property type="match status" value="1"/>
</dbReference>
<dbReference type="InterPro" id="IPR004276">
    <property type="entry name" value="GlycoTrans_28_N"/>
</dbReference>
<dbReference type="Pfam" id="PF06722">
    <property type="entry name" value="EryCIII-like_C"/>
    <property type="match status" value="1"/>
</dbReference>
<dbReference type="PANTHER" id="PTHR48050">
    <property type="entry name" value="STEROL 3-BETA-GLUCOSYLTRANSFERASE"/>
    <property type="match status" value="1"/>
</dbReference>
<dbReference type="EMBL" id="CAADRA010006391">
    <property type="protein sequence ID" value="VFT94741.1"/>
    <property type="molecule type" value="Genomic_DNA"/>
</dbReference>
<keyword evidence="6" id="KW-1185">Reference proteome</keyword>
<proteinExistence type="predicted"/>
<dbReference type="Gene3D" id="3.40.50.2000">
    <property type="entry name" value="Glycogen Phosphorylase B"/>
    <property type="match status" value="2"/>
</dbReference>